<accession>A0A8S1J8S5</accession>
<keyword evidence="1" id="KW-0472">Membrane</keyword>
<evidence type="ECO:0000313" key="3">
    <source>
        <dbReference type="Proteomes" id="UP000708148"/>
    </source>
</evidence>
<organism evidence="2 3">
    <name type="scientific">Ostreobium quekettii</name>
    <dbReference type="NCBI Taxonomy" id="121088"/>
    <lineage>
        <taxon>Eukaryota</taxon>
        <taxon>Viridiplantae</taxon>
        <taxon>Chlorophyta</taxon>
        <taxon>core chlorophytes</taxon>
        <taxon>Ulvophyceae</taxon>
        <taxon>TCBD clade</taxon>
        <taxon>Bryopsidales</taxon>
        <taxon>Ostreobineae</taxon>
        <taxon>Ostreobiaceae</taxon>
        <taxon>Ostreobium</taxon>
    </lineage>
</organism>
<reference evidence="2" key="1">
    <citation type="submission" date="2020-12" db="EMBL/GenBank/DDBJ databases">
        <authorList>
            <person name="Iha C."/>
        </authorList>
    </citation>
    <scope>NUCLEOTIDE SEQUENCE</scope>
</reference>
<dbReference type="OrthoDB" id="2111841at2759"/>
<keyword evidence="1" id="KW-0812">Transmembrane</keyword>
<comment type="caution">
    <text evidence="2">The sequence shown here is derived from an EMBL/GenBank/DDBJ whole genome shotgun (WGS) entry which is preliminary data.</text>
</comment>
<name>A0A8S1J8S5_9CHLO</name>
<sequence>MHCCPLRCQVAAQTHKSTHPSIVQKPLAQQTVILSDEEALINLASTRFVSYMDVGPQKAEGTLSLLLSFQANVWIAVFSFIVNYVFTSYFYELLRASITFPAHWLNNVSVVGTQPSVVHMTGSAAP</sequence>
<gene>
    <name evidence="2" type="ORF">OSTQU699_LOCUS9079</name>
</gene>
<protein>
    <submittedName>
        <fullName evidence="2">Uncharacterized protein</fullName>
    </submittedName>
</protein>
<keyword evidence="1" id="KW-1133">Transmembrane helix</keyword>
<feature type="transmembrane region" description="Helical" evidence="1">
    <location>
        <begin position="73"/>
        <end position="91"/>
    </location>
</feature>
<evidence type="ECO:0000313" key="2">
    <source>
        <dbReference type="EMBL" id="CAD7703722.1"/>
    </source>
</evidence>
<evidence type="ECO:0000256" key="1">
    <source>
        <dbReference type="SAM" id="Phobius"/>
    </source>
</evidence>
<proteinExistence type="predicted"/>
<dbReference type="EMBL" id="CAJHUC010002376">
    <property type="protein sequence ID" value="CAD7703722.1"/>
    <property type="molecule type" value="Genomic_DNA"/>
</dbReference>
<dbReference type="Proteomes" id="UP000708148">
    <property type="component" value="Unassembled WGS sequence"/>
</dbReference>
<keyword evidence="3" id="KW-1185">Reference proteome</keyword>
<dbReference type="AlphaFoldDB" id="A0A8S1J8S5"/>